<evidence type="ECO:0000313" key="11">
    <source>
        <dbReference type="Proteomes" id="UP001189624"/>
    </source>
</evidence>
<accession>A0AA86VQR1</accession>
<dbReference type="GO" id="GO:0003723">
    <property type="term" value="F:RNA binding"/>
    <property type="evidence" value="ECO:0007669"/>
    <property type="project" value="InterPro"/>
</dbReference>
<dbReference type="CDD" id="cd01061">
    <property type="entry name" value="RNase_T2_euk"/>
    <property type="match status" value="1"/>
</dbReference>
<keyword evidence="6" id="KW-0456">Lyase</keyword>
<dbReference type="Gramene" id="rna-AYBTSS11_LOCUS21415">
    <property type="protein sequence ID" value="CAJ1967877.1"/>
    <property type="gene ID" value="gene-AYBTSS11_LOCUS21415"/>
</dbReference>
<dbReference type="InterPro" id="IPR018188">
    <property type="entry name" value="RNase_T2_His_AS_1"/>
</dbReference>
<proteinExistence type="inferred from homology"/>
<dbReference type="Proteomes" id="UP001189624">
    <property type="component" value="Chromosome 7"/>
</dbReference>
<feature type="active site" evidence="7">
    <location>
        <position position="110"/>
    </location>
</feature>
<dbReference type="PANTHER" id="PTHR11240:SF75">
    <property type="entry name" value="RIBONUCLEASE 3"/>
    <property type="match status" value="1"/>
</dbReference>
<dbReference type="PANTHER" id="PTHR11240">
    <property type="entry name" value="RIBONUCLEASE T2"/>
    <property type="match status" value="1"/>
</dbReference>
<dbReference type="InterPro" id="IPR036430">
    <property type="entry name" value="RNase_T2-like_sf"/>
</dbReference>
<keyword evidence="2" id="KW-0540">Nuclease</keyword>
<dbReference type="GO" id="GO:0016787">
    <property type="term" value="F:hydrolase activity"/>
    <property type="evidence" value="ECO:0007669"/>
    <property type="project" value="UniProtKB-KW"/>
</dbReference>
<keyword evidence="5" id="KW-1015">Disulfide bond</keyword>
<dbReference type="GO" id="GO:0006401">
    <property type="term" value="P:RNA catabolic process"/>
    <property type="evidence" value="ECO:0007669"/>
    <property type="project" value="TreeGrafter"/>
</dbReference>
<evidence type="ECO:0000256" key="8">
    <source>
        <dbReference type="RuleBase" id="RU004328"/>
    </source>
</evidence>
<organism evidence="10 11">
    <name type="scientific">Sphenostylis stenocarpa</name>
    <dbReference type="NCBI Taxonomy" id="92480"/>
    <lineage>
        <taxon>Eukaryota</taxon>
        <taxon>Viridiplantae</taxon>
        <taxon>Streptophyta</taxon>
        <taxon>Embryophyta</taxon>
        <taxon>Tracheophyta</taxon>
        <taxon>Spermatophyta</taxon>
        <taxon>Magnoliopsida</taxon>
        <taxon>eudicotyledons</taxon>
        <taxon>Gunneridae</taxon>
        <taxon>Pentapetalae</taxon>
        <taxon>rosids</taxon>
        <taxon>fabids</taxon>
        <taxon>Fabales</taxon>
        <taxon>Fabaceae</taxon>
        <taxon>Papilionoideae</taxon>
        <taxon>50 kb inversion clade</taxon>
        <taxon>NPAAA clade</taxon>
        <taxon>indigoferoid/millettioid clade</taxon>
        <taxon>Phaseoleae</taxon>
        <taxon>Sphenostylis</taxon>
    </lineage>
</organism>
<feature type="active site" evidence="7">
    <location>
        <position position="53"/>
    </location>
</feature>
<dbReference type="Gene3D" id="3.90.730.10">
    <property type="entry name" value="Ribonuclease T2-like"/>
    <property type="match status" value="1"/>
</dbReference>
<protein>
    <submittedName>
        <fullName evidence="10">Uncharacterized protein</fullName>
    </submittedName>
</protein>
<feature type="active site" evidence="7">
    <location>
        <position position="106"/>
    </location>
</feature>
<dbReference type="SUPFAM" id="SSF55895">
    <property type="entry name" value="Ribonuclease Rh-like"/>
    <property type="match status" value="1"/>
</dbReference>
<evidence type="ECO:0000256" key="9">
    <source>
        <dbReference type="SAM" id="SignalP"/>
    </source>
</evidence>
<dbReference type="EMBL" id="OY731404">
    <property type="protein sequence ID" value="CAJ1967877.1"/>
    <property type="molecule type" value="Genomic_DNA"/>
</dbReference>
<reference evidence="10" key="1">
    <citation type="submission" date="2023-10" db="EMBL/GenBank/DDBJ databases">
        <authorList>
            <person name="Domelevo Entfellner J.-B."/>
        </authorList>
    </citation>
    <scope>NUCLEOTIDE SEQUENCE</scope>
</reference>
<feature type="signal peptide" evidence="9">
    <location>
        <begin position="1"/>
        <end position="20"/>
    </location>
</feature>
<keyword evidence="4" id="KW-0378">Hydrolase</keyword>
<feature type="chain" id="PRO_5041731262" evidence="9">
    <location>
        <begin position="21"/>
        <end position="214"/>
    </location>
</feature>
<dbReference type="Pfam" id="PF00445">
    <property type="entry name" value="Ribonuclease_T2"/>
    <property type="match status" value="1"/>
</dbReference>
<evidence type="ECO:0000256" key="6">
    <source>
        <dbReference type="ARBA" id="ARBA00023239"/>
    </source>
</evidence>
<evidence type="ECO:0000256" key="7">
    <source>
        <dbReference type="PIRSR" id="PIRSR633697-1"/>
    </source>
</evidence>
<dbReference type="PROSITE" id="PS00530">
    <property type="entry name" value="RNASE_T2_1"/>
    <property type="match status" value="1"/>
</dbReference>
<dbReference type="PROSITE" id="PS00531">
    <property type="entry name" value="RNASE_T2_2"/>
    <property type="match status" value="1"/>
</dbReference>
<evidence type="ECO:0000313" key="10">
    <source>
        <dbReference type="EMBL" id="CAJ1967877.1"/>
    </source>
</evidence>
<sequence length="214" mass="24776">MNYLIFIFTVSVFLYDSSNGFDYWMIAQTWPPGFCMHEQCAATVPKPYKFTVHGLWPSTYRWSPPLQCTRTPLDLSMIKPIDGELERVWPSYFGGNKKNGEFWKHEWWKHGTCSNLQQLDYFKLTLDIYARNDLAKILENAGISHGALYPIHQVISVLRASLGVRPQLKCIKGDLVEVRLCLNTNTIPQYINCANIRYSDCEFETLPVPSLRFP</sequence>
<dbReference type="InterPro" id="IPR033697">
    <property type="entry name" value="Ribonuclease_T2_eukaryotic"/>
</dbReference>
<keyword evidence="11" id="KW-1185">Reference proteome</keyword>
<keyword evidence="3" id="KW-0255">Endonuclease</keyword>
<dbReference type="InterPro" id="IPR033130">
    <property type="entry name" value="RNase_T2_His_AS_2"/>
</dbReference>
<dbReference type="GO" id="GO:0033897">
    <property type="term" value="F:ribonuclease T2 activity"/>
    <property type="evidence" value="ECO:0007669"/>
    <property type="project" value="InterPro"/>
</dbReference>
<evidence type="ECO:0000256" key="5">
    <source>
        <dbReference type="ARBA" id="ARBA00023157"/>
    </source>
</evidence>
<gene>
    <name evidence="10" type="ORF">AYBTSS11_LOCUS21415</name>
</gene>
<dbReference type="GO" id="GO:0005576">
    <property type="term" value="C:extracellular region"/>
    <property type="evidence" value="ECO:0007669"/>
    <property type="project" value="TreeGrafter"/>
</dbReference>
<evidence type="ECO:0000256" key="2">
    <source>
        <dbReference type="ARBA" id="ARBA00022722"/>
    </source>
</evidence>
<evidence type="ECO:0000256" key="1">
    <source>
        <dbReference type="ARBA" id="ARBA00007469"/>
    </source>
</evidence>
<comment type="similarity">
    <text evidence="1 8">Belongs to the RNase T2 family.</text>
</comment>
<dbReference type="AlphaFoldDB" id="A0AA86VQR1"/>
<evidence type="ECO:0000256" key="4">
    <source>
        <dbReference type="ARBA" id="ARBA00022801"/>
    </source>
</evidence>
<dbReference type="InterPro" id="IPR001568">
    <property type="entry name" value="RNase_T2-like"/>
</dbReference>
<name>A0AA86VQR1_9FABA</name>
<keyword evidence="9" id="KW-0732">Signal</keyword>
<evidence type="ECO:0000256" key="3">
    <source>
        <dbReference type="ARBA" id="ARBA00022759"/>
    </source>
</evidence>